<reference evidence="7 8" key="1">
    <citation type="submission" date="2016-04" db="EMBL/GenBank/DDBJ databases">
        <title>ATOL: Assembling a taxonomically balanced genome-scale reconstruction of the evolutionary history of the Enterobacteriaceae.</title>
        <authorList>
            <person name="Plunkett G.III."/>
            <person name="Neeno-Eckwall E.C."/>
            <person name="Glasner J.D."/>
            <person name="Perna N.T."/>
        </authorList>
    </citation>
    <scope>NUCLEOTIDE SEQUENCE [LARGE SCALE GENOMIC DNA]</scope>
    <source>
        <strain evidence="7 8">ATCC 19692</strain>
    </source>
</reference>
<keyword evidence="4" id="KW-0677">Repeat</keyword>
<dbReference type="PANTHER" id="PTHR38340:SF1">
    <property type="entry name" value="S-LAYER PROTEIN"/>
    <property type="match status" value="1"/>
</dbReference>
<protein>
    <submittedName>
        <fullName evidence="7">Hemolysin-type calcium-binding protein</fullName>
        <ecNumber evidence="7">3.4.24.-</ecNumber>
    </submittedName>
</protein>
<evidence type="ECO:0000256" key="2">
    <source>
        <dbReference type="ARBA" id="ARBA00004613"/>
    </source>
</evidence>
<evidence type="ECO:0000256" key="5">
    <source>
        <dbReference type="ARBA" id="ARBA00022837"/>
    </source>
</evidence>
<sequence>MSEHIYKTKNFNEITNKMLKHSIGITWKNYNPQKNTTELKFNFPEWTTLRDNKYKTITTFNEQQKEVARDILKEISSIANIDFTETDAYSDSHLKFGLYNNVNETGGYYSPLIRGFAHYSNANYRLDENKKIKSVSDYSLPGRVWINKSKCKEIDSISIELAIYDRENKKLKYNDSLINRNKNINDRETSEIKYKIDYFNHLSDNINYSLISNGNYYSLYENMNKDIHFNNDVNNPNAYIEKNSYEGSCLSHEILHALGISHTFVWNYSLPYSPENSTKYSIMAYHYPKYEDADLGHLSPSTLLLTDIYIIQKLYGANIHTRKGNTTYGFNANTESDTFHLTNNKKHFQICIWDASGIDTLDFSQYLENQKINLNQGQFSDVGGLRGNVSIAYDTVIEQAIGGYGNDTIIGNEADNFLDGQDGNDYLYGGSGRDILYGGKGNDILDGGKGNDCLYDLYGNNCLYGGDDNDRITSGSGIDTLYGDNGDDHLDPGSNHDFLYGGSGKDTFAFILSPYNYGNNKIQDFNIIEDKLYFYIFKNNKVQKSDIKITDKFSGKTNEAVLNYDRTENQTIISINTREDKLIPNLFITLNGYYSSEDLFLS</sequence>
<evidence type="ECO:0000256" key="4">
    <source>
        <dbReference type="ARBA" id="ARBA00022737"/>
    </source>
</evidence>
<evidence type="ECO:0000256" key="3">
    <source>
        <dbReference type="ARBA" id="ARBA00022525"/>
    </source>
</evidence>
<comment type="subcellular location">
    <subcellularLocation>
        <location evidence="2">Secreted</location>
    </subcellularLocation>
</comment>
<dbReference type="PROSITE" id="PS00330">
    <property type="entry name" value="HEMOLYSIN_CALCIUM"/>
    <property type="match status" value="2"/>
</dbReference>
<dbReference type="InterPro" id="IPR018511">
    <property type="entry name" value="Hemolysin-typ_Ca-bd_CS"/>
</dbReference>
<dbReference type="GO" id="GO:0005615">
    <property type="term" value="C:extracellular space"/>
    <property type="evidence" value="ECO:0007669"/>
    <property type="project" value="InterPro"/>
</dbReference>
<evidence type="ECO:0000313" key="8">
    <source>
        <dbReference type="Proteomes" id="UP000094023"/>
    </source>
</evidence>
<dbReference type="Pfam" id="PF08548">
    <property type="entry name" value="Peptidase_M10_C"/>
    <property type="match status" value="1"/>
</dbReference>
<keyword evidence="8" id="KW-1185">Reference proteome</keyword>
<dbReference type="EC" id="3.4.24.-" evidence="7"/>
<keyword evidence="7" id="KW-0378">Hydrolase</keyword>
<organism evidence="7 8">
    <name type="scientific">Proteus myxofaciens ATCC 19692</name>
    <dbReference type="NCBI Taxonomy" id="1354337"/>
    <lineage>
        <taxon>Bacteria</taxon>
        <taxon>Pseudomonadati</taxon>
        <taxon>Pseudomonadota</taxon>
        <taxon>Gammaproteobacteria</taxon>
        <taxon>Enterobacterales</taxon>
        <taxon>Morganellaceae</taxon>
        <taxon>Proteus</taxon>
    </lineage>
</organism>
<dbReference type="InterPro" id="IPR013858">
    <property type="entry name" value="Peptidase_M10B_C"/>
</dbReference>
<comment type="cofactor">
    <cofactor evidence="1">
        <name>Ca(2+)</name>
        <dbReference type="ChEBI" id="CHEBI:29108"/>
    </cofactor>
</comment>
<dbReference type="AlphaFoldDB" id="A0A198FLC7"/>
<dbReference type="GO" id="GO:0008237">
    <property type="term" value="F:metallopeptidase activity"/>
    <property type="evidence" value="ECO:0007669"/>
    <property type="project" value="InterPro"/>
</dbReference>
<dbReference type="Gene3D" id="2.150.10.10">
    <property type="entry name" value="Serralysin-like metalloprotease, C-terminal"/>
    <property type="match status" value="2"/>
</dbReference>
<evidence type="ECO:0000256" key="1">
    <source>
        <dbReference type="ARBA" id="ARBA00001913"/>
    </source>
</evidence>
<keyword evidence="3" id="KW-0964">Secreted</keyword>
<dbReference type="PRINTS" id="PR00313">
    <property type="entry name" value="CABNDNGRPT"/>
</dbReference>
<dbReference type="InterPro" id="IPR011049">
    <property type="entry name" value="Serralysin-like_metalloprot_C"/>
</dbReference>
<dbReference type="RefSeq" id="WP_066751282.1">
    <property type="nucleotide sequence ID" value="NZ_LXEN01000117.1"/>
</dbReference>
<accession>A0A198FLC7</accession>
<dbReference type="SUPFAM" id="SSF55486">
    <property type="entry name" value="Metalloproteases ('zincins'), catalytic domain"/>
    <property type="match status" value="2"/>
</dbReference>
<name>A0A198FLC7_9GAMM</name>
<dbReference type="Pfam" id="PF00353">
    <property type="entry name" value="HemolysinCabind"/>
    <property type="match status" value="2"/>
</dbReference>
<dbReference type="PATRIC" id="fig|1354337.4.peg.2511"/>
<evidence type="ECO:0000259" key="6">
    <source>
        <dbReference type="Pfam" id="PF08548"/>
    </source>
</evidence>
<dbReference type="GO" id="GO:0005509">
    <property type="term" value="F:calcium ion binding"/>
    <property type="evidence" value="ECO:0007669"/>
    <property type="project" value="InterPro"/>
</dbReference>
<dbReference type="InterPro" id="IPR024079">
    <property type="entry name" value="MetalloPept_cat_dom_sf"/>
</dbReference>
<dbReference type="Proteomes" id="UP000094023">
    <property type="component" value="Unassembled WGS sequence"/>
</dbReference>
<proteinExistence type="predicted"/>
<dbReference type="Gene3D" id="3.40.390.10">
    <property type="entry name" value="Collagenase (Catalytic Domain)"/>
    <property type="match status" value="2"/>
</dbReference>
<dbReference type="InterPro" id="IPR001343">
    <property type="entry name" value="Hemolysn_Ca-bd"/>
</dbReference>
<feature type="domain" description="Peptidase M10 serralysin C-terminal" evidence="6">
    <location>
        <begin position="317"/>
        <end position="595"/>
    </location>
</feature>
<dbReference type="STRING" id="1354337.M983_2444"/>
<dbReference type="PANTHER" id="PTHR38340">
    <property type="entry name" value="S-LAYER PROTEIN"/>
    <property type="match status" value="1"/>
</dbReference>
<keyword evidence="5" id="KW-0106">Calcium</keyword>
<evidence type="ECO:0000313" key="7">
    <source>
        <dbReference type="EMBL" id="OAT24986.1"/>
    </source>
</evidence>
<gene>
    <name evidence="7" type="ORF">M983_2444</name>
</gene>
<dbReference type="EMBL" id="LXEN01000117">
    <property type="protein sequence ID" value="OAT24986.1"/>
    <property type="molecule type" value="Genomic_DNA"/>
</dbReference>
<dbReference type="InterPro" id="IPR050557">
    <property type="entry name" value="RTX_toxin/Mannuronan_C5-epim"/>
</dbReference>
<dbReference type="SUPFAM" id="SSF51120">
    <property type="entry name" value="beta-Roll"/>
    <property type="match status" value="2"/>
</dbReference>
<dbReference type="OrthoDB" id="733404at2"/>
<comment type="caution">
    <text evidence="7">The sequence shown here is derived from an EMBL/GenBank/DDBJ whole genome shotgun (WGS) entry which is preliminary data.</text>
</comment>